<organism evidence="1 2">
    <name type="scientific">Mobilicoccus pelagius NBRC 104925</name>
    <dbReference type="NCBI Taxonomy" id="1089455"/>
    <lineage>
        <taxon>Bacteria</taxon>
        <taxon>Bacillati</taxon>
        <taxon>Actinomycetota</taxon>
        <taxon>Actinomycetes</taxon>
        <taxon>Micrococcales</taxon>
        <taxon>Dermatophilaceae</taxon>
        <taxon>Mobilicoccus</taxon>
    </lineage>
</organism>
<evidence type="ECO:0008006" key="3">
    <source>
        <dbReference type="Google" id="ProtNLM"/>
    </source>
</evidence>
<dbReference type="AlphaFoldDB" id="H5UNQ7"/>
<dbReference type="Proteomes" id="UP000004367">
    <property type="component" value="Unassembled WGS sequence"/>
</dbReference>
<dbReference type="RefSeq" id="WP_009481263.1">
    <property type="nucleotide sequence ID" value="NZ_BAFE01000009.1"/>
</dbReference>
<gene>
    <name evidence="1" type="ORF">MOPEL_009_00550</name>
</gene>
<evidence type="ECO:0000313" key="1">
    <source>
        <dbReference type="EMBL" id="GAB47365.1"/>
    </source>
</evidence>
<evidence type="ECO:0000313" key="2">
    <source>
        <dbReference type="Proteomes" id="UP000004367"/>
    </source>
</evidence>
<dbReference type="SUPFAM" id="SSF53756">
    <property type="entry name" value="UDP-Glycosyltransferase/glycogen phosphorylase"/>
    <property type="match status" value="1"/>
</dbReference>
<accession>H5UNQ7</accession>
<dbReference type="Gene3D" id="3.40.50.2000">
    <property type="entry name" value="Glycogen Phosphorylase B"/>
    <property type="match status" value="1"/>
</dbReference>
<name>H5UNQ7_9MICO</name>
<reference evidence="1 2" key="1">
    <citation type="submission" date="2012-02" db="EMBL/GenBank/DDBJ databases">
        <title>Whole genome shotgun sequence of Mobilicoccus pelagius NBRC 104925.</title>
        <authorList>
            <person name="Yoshida Y."/>
            <person name="Hosoyama A."/>
            <person name="Tsuchikane K."/>
            <person name="Katsumata H."/>
            <person name="Yamazaki S."/>
            <person name="Fujita N."/>
        </authorList>
    </citation>
    <scope>NUCLEOTIDE SEQUENCE [LARGE SCALE GENOMIC DNA]</scope>
    <source>
        <strain evidence="1 2">NBRC 104925</strain>
    </source>
</reference>
<proteinExistence type="predicted"/>
<keyword evidence="2" id="KW-1185">Reference proteome</keyword>
<dbReference type="EMBL" id="BAFE01000009">
    <property type="protein sequence ID" value="GAB47365.1"/>
    <property type="molecule type" value="Genomic_DNA"/>
</dbReference>
<dbReference type="OrthoDB" id="3287135at2"/>
<protein>
    <recommendedName>
        <fullName evidence="3">D-inositol 3-phosphate glycosyltransferase</fullName>
    </recommendedName>
</protein>
<comment type="caution">
    <text evidence="1">The sequence shown here is derived from an EMBL/GenBank/DDBJ whole genome shotgun (WGS) entry which is preliminary data.</text>
</comment>
<dbReference type="STRING" id="1089455.MOPEL_009_00550"/>
<dbReference type="eggNOG" id="COG0438">
    <property type="taxonomic scope" value="Bacteria"/>
</dbReference>
<sequence>MRATTTGTARLQHIPAGHGYALSVSPGGVLRPDPPVPGAPAGQWWPHPALEPAWVHAADVDLVHLHFGFEHRTPAQMRAWVEALRAERIGLVVTVHDLVNPHLGPDARYDELLSVVVPAADAVTTLTPGAAHEIARRWGRESVVHPHPHVVDEAYLDAPRPAHDTWVVGVHAKSLRASFDVPTLVRARDAVAALADAGAPVSLRLHVHEDVLDPAHPRHDPRLAPLLAAPHVDARIHGPLDDDALWGDLLDVDLALLPYRFGTHSGWLEMTHDLGTDVLVSTAGHASEQRPVRTYDPVSASSIGVEIARAHRDHGTDIRPARPARAARVREREDVRALHARLYRDVRLRVCGDAPGGPR</sequence>